<evidence type="ECO:0000313" key="1">
    <source>
        <dbReference type="EMBL" id="MBB6627841.1"/>
    </source>
</evidence>
<reference evidence="1 2" key="1">
    <citation type="submission" date="2020-08" db="EMBL/GenBank/DDBJ databases">
        <authorList>
            <person name="Seo M.-J."/>
        </authorList>
    </citation>
    <scope>NUCLEOTIDE SEQUENCE [LARGE SCALE GENOMIC DNA]</scope>
    <source>
        <strain evidence="1 2">KIGAM211</strain>
    </source>
</reference>
<proteinExistence type="predicted"/>
<comment type="caution">
    <text evidence="1">The sequence shown here is derived from an EMBL/GenBank/DDBJ whole genome shotgun (WGS) entry which is preliminary data.</text>
</comment>
<accession>A0A7X0RGD9</accession>
<dbReference type="AlphaFoldDB" id="A0A7X0RGD9"/>
<name>A0A7X0RGD9_9ACTN</name>
<dbReference type="Proteomes" id="UP000523955">
    <property type="component" value="Unassembled WGS sequence"/>
</dbReference>
<evidence type="ECO:0000313" key="2">
    <source>
        <dbReference type="Proteomes" id="UP000523955"/>
    </source>
</evidence>
<keyword evidence="2" id="KW-1185">Reference proteome</keyword>
<dbReference type="RefSeq" id="WP_185252957.1">
    <property type="nucleotide sequence ID" value="NZ_JACKXE010000001.1"/>
</dbReference>
<organism evidence="1 2">
    <name type="scientific">Nocardioides luti</name>
    <dbReference type="NCBI Taxonomy" id="2761101"/>
    <lineage>
        <taxon>Bacteria</taxon>
        <taxon>Bacillati</taxon>
        <taxon>Actinomycetota</taxon>
        <taxon>Actinomycetes</taxon>
        <taxon>Propionibacteriales</taxon>
        <taxon>Nocardioidaceae</taxon>
        <taxon>Nocardioides</taxon>
    </lineage>
</organism>
<dbReference type="EMBL" id="JACKXE010000001">
    <property type="protein sequence ID" value="MBB6627841.1"/>
    <property type="molecule type" value="Genomic_DNA"/>
</dbReference>
<sequence length="210" mass="21555">MPAAGPVAFAVALVLAASSCSSTSSRPDPAPPSALLTGRAAAAPAQPLVRRTHPLRAAAPPVAPDLRRLARAFVRYATGEVDVLPVATSVSLAIGGRTVVAIATSPPRLPDRRIWRTCPAAWSSYAAASCPVDLLGPIRNSAANGTRLVVSSIPGEVVCAPARSGPIPSGRLVVLRPAPARRSCAGDFALALVADRTGRLRRVDLTLSEP</sequence>
<gene>
    <name evidence="1" type="ORF">H5V45_10985</name>
</gene>
<protein>
    <submittedName>
        <fullName evidence="1">Uncharacterized protein</fullName>
    </submittedName>
</protein>